<dbReference type="OrthoDB" id="5951731at2759"/>
<evidence type="ECO:0000256" key="10">
    <source>
        <dbReference type="SAM" id="SignalP"/>
    </source>
</evidence>
<evidence type="ECO:0000259" key="12">
    <source>
        <dbReference type="PROSITE" id="PS50214"/>
    </source>
</evidence>
<dbReference type="Pfam" id="PF00200">
    <property type="entry name" value="Disintegrin"/>
    <property type="match status" value="1"/>
</dbReference>
<reference evidence="14 15" key="1">
    <citation type="submission" date="2017-06" db="EMBL/GenBank/DDBJ databases">
        <title>Aedes aegypti genome working group (AGWG) sequencing and assembly.</title>
        <authorList>
            <consortium name="Aedes aegypti Genome Working Group (AGWG)"/>
            <person name="Matthews B.J."/>
        </authorList>
    </citation>
    <scope>NUCLEOTIDE SEQUENCE [LARGE SCALE GENOMIC DNA]</scope>
    <source>
        <strain evidence="14 15">LVP_AGWG</strain>
    </source>
</reference>
<dbReference type="Gene3D" id="3.40.390.10">
    <property type="entry name" value="Collagenase (Catalytic Domain)"/>
    <property type="match status" value="1"/>
</dbReference>
<feature type="binding site" evidence="8">
    <location>
        <position position="416"/>
    </location>
    <ligand>
        <name>Zn(2+)</name>
        <dbReference type="ChEBI" id="CHEBI:29105"/>
        <note>catalytic</note>
    </ligand>
</feature>
<keyword evidence="15" id="KW-1185">Reference proteome</keyword>
<feature type="region of interest" description="Disordered" evidence="9">
    <location>
        <begin position="867"/>
        <end position="921"/>
    </location>
</feature>
<feature type="compositionally biased region" description="Polar residues" evidence="9">
    <location>
        <begin position="1085"/>
        <end position="1105"/>
    </location>
</feature>
<dbReference type="Gene3D" id="2.10.25.10">
    <property type="entry name" value="Laminin"/>
    <property type="match status" value="1"/>
</dbReference>
<feature type="region of interest" description="Disordered" evidence="9">
    <location>
        <begin position="1392"/>
        <end position="1443"/>
    </location>
</feature>
<evidence type="ECO:0000256" key="2">
    <source>
        <dbReference type="ARBA" id="ARBA00022692"/>
    </source>
</evidence>
<dbReference type="GO" id="GO:0046872">
    <property type="term" value="F:metal ion binding"/>
    <property type="evidence" value="ECO:0007669"/>
    <property type="project" value="UniProtKB-KW"/>
</dbReference>
<feature type="chain" id="PRO_5037317751" description="MIND-MELD/ADAM" evidence="10">
    <location>
        <begin position="26"/>
        <end position="1443"/>
    </location>
</feature>
<dbReference type="FunFam" id="3.40.390.10:FF:000002">
    <property type="entry name" value="Disintegrin and metalloproteinase domain-containing protein 22"/>
    <property type="match status" value="1"/>
</dbReference>
<sequence>MKLVSPLRAAILALVMALVESAGEADYTLDDSFWNEESPVGEVERLLKEHQQNQELVHKIGSNIYQIIYPVQLRHHEKMGISTREVGAPKFPGRGGFDSSYSGSGASRGRSRTGKHFHRTSLLIKAFNHKFRLDLELNTQLLAPNIVQKHYLPSGFAQDSHREIEHCYYHGTVKDYPGASAAFHTCNGVSGVIHVGNETFVIHPFYGGDLSKHPHVIFEARTKSNKGCANSGNMENWARHQRNQRQNHHSGLVADQQDANGAGRYRRDVSETTKYIETALVIDRSMFQKRNGSTRAEVVHDAIQVANIADLYFRTVNTRVSVVYIETWQGLNQAKIDGGQDISKAISNFNDYTTRNLYKIDKDTTQLLTGETFAGGEAGMAVPDSACTAKAVGISVDINTYEPHLLAGTMAHMIGHNIGMSHDVPRDGCSCRDWHGCIMSQTIVGLENVQPYKFSECSEIDYTVALRHGNGLCLFNKPNEVVFRKNCGNGVVEEDEECDCGNALDCDKTDPCCDGITCKLKKESQCATGPCCDKCILKPPGVICRDAHNECDLPEYCNGETGQCPPDVHKKNGNPCGMNTSGLTTGYCFNGLCPTTAAQCERIWGYSGTGADRVCYEQFNSKGSINGHCGKDASGNYIKCEPENIQCGSLQCKDGDRTPVEDCSDHQYAKAIISIKGVEYECKSISGSSTGSATPPFGLVRDGTPCGDNLICVNQSCVSIFPYIDQTKCPSNHNNLECSGNGDCTNTNKCFCKFGWTGPDCSIQAHITTTYASPVTSSTPESLAGVMEKKTTRYANYHGSNTVFLVGVLMSVVGGVFVTFALMALCYRSVVVHNNFSLCLRKKTTRLKYDPPYVKKPMAKYVTNNANHHSQEDISPDDPNKLMYGNQMHHRDHKSIRRLTGASGSEEDAAHSGGQTGAAVVGPVPDGMKFVNGYHEDILEALRRSAAQVPRSSANTPSGSFSEELLRKTLADCVSNMQIQNTPNVYPAERDYQRGSSSRTGSKENVCVPHPLLSDTATTSAMIPHHRQQQRPQDEDHEPLRIRNLEDLIRQLEHHSSRHMSPNGSEDTRVSETEMERHYRVDSSAPCSESSHGSNQQLAQSQKTATILPPYSSRCRPPRSDDESRFSYGGGGGGGPGSSGTGRYRHSTSRHPAHQPHSPHSFSHHTHHGHAHGHSSHAGHSSHHSSHTHLHDGDGEGIYESADPHPVHPHPHDRNALSDQRDTNDSESSHASSLSSELCKYRHKKRDCDGGGSSGGGGGTGSIISGGAPSRRRREFVNTRSLDIRDLERDGTGSSDGYDDLFQAQQQLARWASEDVVSVVVMEQGSDSSHAQGPSSASTMHGHIQQHPSHQQQQLHHDNNNTTTITTTSNVNGVPAMGSCHNITNLSHQLVNSRDYYPSPPSTETESSGSVVQPSRRGPIMQGQGPDGNHIMENTGRYPEYKH</sequence>
<dbReference type="InterPro" id="IPR018358">
    <property type="entry name" value="Disintegrin_CS"/>
</dbReference>
<evidence type="ECO:0000256" key="4">
    <source>
        <dbReference type="ARBA" id="ARBA00023136"/>
    </source>
</evidence>
<dbReference type="Gene3D" id="4.10.70.10">
    <property type="entry name" value="Disintegrin domain"/>
    <property type="match status" value="1"/>
</dbReference>
<dbReference type="InterPro" id="IPR001762">
    <property type="entry name" value="Disintegrin_dom"/>
</dbReference>
<dbReference type="Pfam" id="PF01562">
    <property type="entry name" value="Pep_M12B_propep"/>
    <property type="match status" value="1"/>
</dbReference>
<feature type="disulfide bond" evidence="7">
    <location>
        <begin position="752"/>
        <end position="761"/>
    </location>
</feature>
<keyword evidence="8" id="KW-0479">Metal-binding</keyword>
<feature type="region of interest" description="Disordered" evidence="9">
    <location>
        <begin position="1053"/>
        <end position="1279"/>
    </location>
</feature>
<evidence type="ECO:0000256" key="3">
    <source>
        <dbReference type="ARBA" id="ARBA00022989"/>
    </source>
</evidence>
<proteinExistence type="predicted"/>
<protein>
    <recommendedName>
        <fullName evidence="16">MIND-MELD/ADAM</fullName>
    </recommendedName>
</protein>
<dbReference type="InterPro" id="IPR013111">
    <property type="entry name" value="EGF_extracell"/>
</dbReference>
<dbReference type="PRINTS" id="PR00289">
    <property type="entry name" value="DISINTEGRIN"/>
</dbReference>
<feature type="domain" description="Disintegrin" evidence="12">
    <location>
        <begin position="484"/>
        <end position="572"/>
    </location>
</feature>
<feature type="compositionally biased region" description="Basic and acidic residues" evidence="9">
    <location>
        <begin position="1202"/>
        <end position="1228"/>
    </location>
</feature>
<keyword evidence="2" id="KW-0812">Transmembrane</keyword>
<feature type="compositionally biased region" description="Basic residues" evidence="9">
    <location>
        <begin position="1162"/>
        <end position="1188"/>
    </location>
</feature>
<keyword evidence="3" id="KW-1133">Transmembrane helix</keyword>
<evidence type="ECO:0000313" key="14">
    <source>
        <dbReference type="EnsemblMetazoa" id="AAEL001231-PF"/>
    </source>
</evidence>
<feature type="signal peptide" evidence="10">
    <location>
        <begin position="1"/>
        <end position="25"/>
    </location>
</feature>
<evidence type="ECO:0000256" key="6">
    <source>
        <dbReference type="PROSITE-ProRule" id="PRU00068"/>
    </source>
</evidence>
<dbReference type="InterPro" id="IPR002870">
    <property type="entry name" value="Peptidase_M12B_N"/>
</dbReference>
<dbReference type="Pfam" id="PF07974">
    <property type="entry name" value="EGF_2"/>
    <property type="match status" value="1"/>
</dbReference>
<reference evidence="14" key="2">
    <citation type="submission" date="2022-10" db="UniProtKB">
        <authorList>
            <consortium name="EnsemblMetazoa"/>
        </authorList>
    </citation>
    <scope>IDENTIFICATION</scope>
    <source>
        <strain evidence="14">LVP_AGWG</strain>
    </source>
</reference>
<dbReference type="FunFam" id="4.10.70.10:FF:000001">
    <property type="entry name" value="Disintegrin and metalloproteinase domain-containing protein 22"/>
    <property type="match status" value="1"/>
</dbReference>
<feature type="compositionally biased region" description="Polar residues" evidence="9">
    <location>
        <begin position="1326"/>
        <end position="1339"/>
    </location>
</feature>
<dbReference type="InterPro" id="IPR001590">
    <property type="entry name" value="Peptidase_M12B"/>
</dbReference>
<dbReference type="Proteomes" id="UP000008820">
    <property type="component" value="Chromosome 1"/>
</dbReference>
<feature type="compositionally biased region" description="Basic residues" evidence="9">
    <location>
        <begin position="888"/>
        <end position="897"/>
    </location>
</feature>
<dbReference type="SMART" id="SM00050">
    <property type="entry name" value="DISIN"/>
    <property type="match status" value="1"/>
</dbReference>
<dbReference type="InterPro" id="IPR034027">
    <property type="entry name" value="Reprolysin_adamalysin"/>
</dbReference>
<feature type="compositionally biased region" description="Low complexity" evidence="9">
    <location>
        <begin position="1229"/>
        <end position="1238"/>
    </location>
</feature>
<dbReference type="Pfam" id="PF08516">
    <property type="entry name" value="ADAM_CR"/>
    <property type="match status" value="1"/>
</dbReference>
<dbReference type="GO" id="GO:0005886">
    <property type="term" value="C:plasma membrane"/>
    <property type="evidence" value="ECO:0007669"/>
    <property type="project" value="UniProtKB-ARBA"/>
</dbReference>
<dbReference type="InterPro" id="IPR006586">
    <property type="entry name" value="ADAM_Cys-rich"/>
</dbReference>
<keyword evidence="8" id="KW-0862">Zinc</keyword>
<evidence type="ECO:0008006" key="16">
    <source>
        <dbReference type="Google" id="ProtNLM"/>
    </source>
</evidence>
<evidence type="ECO:0000256" key="9">
    <source>
        <dbReference type="SAM" id="MobiDB-lite"/>
    </source>
</evidence>
<evidence type="ECO:0000256" key="5">
    <source>
        <dbReference type="ARBA" id="ARBA00023157"/>
    </source>
</evidence>
<gene>
    <name evidence="14" type="primary">5569251</name>
</gene>
<dbReference type="PROSITE" id="PS50026">
    <property type="entry name" value="EGF_3"/>
    <property type="match status" value="1"/>
</dbReference>
<dbReference type="PROSITE" id="PS00427">
    <property type="entry name" value="DISINTEGRIN_1"/>
    <property type="match status" value="1"/>
</dbReference>
<dbReference type="EnsemblMetazoa" id="AAEL001231-RF">
    <property type="protein sequence ID" value="AAEL001231-PF"/>
    <property type="gene ID" value="AAEL001231"/>
</dbReference>
<dbReference type="CDD" id="cd04269">
    <property type="entry name" value="ZnMc_adamalysin_II_like"/>
    <property type="match status" value="1"/>
</dbReference>
<feature type="domain" description="Peptidase M12B" evidence="13">
    <location>
        <begin position="274"/>
        <end position="478"/>
    </location>
</feature>
<keyword evidence="4" id="KW-0472">Membrane</keyword>
<keyword evidence="5 7" id="KW-1015">Disulfide bond</keyword>
<evidence type="ECO:0000256" key="7">
    <source>
        <dbReference type="PROSITE-ProRule" id="PRU00076"/>
    </source>
</evidence>
<feature type="compositionally biased region" description="Basic residues" evidence="9">
    <location>
        <begin position="1143"/>
        <end position="1154"/>
    </location>
</feature>
<feature type="disulfide bond" evidence="6">
    <location>
        <begin position="544"/>
        <end position="564"/>
    </location>
</feature>
<dbReference type="GO" id="GO:0006508">
    <property type="term" value="P:proteolysis"/>
    <property type="evidence" value="ECO:0007669"/>
    <property type="project" value="InterPro"/>
</dbReference>
<feature type="compositionally biased region" description="Gly residues" evidence="9">
    <location>
        <begin position="1128"/>
        <end position="1140"/>
    </location>
</feature>
<comment type="subcellular location">
    <subcellularLocation>
        <location evidence="1">Membrane</location>
        <topology evidence="1">Single-pass type I membrane protein</topology>
    </subcellularLocation>
</comment>
<feature type="binding site" evidence="8">
    <location>
        <position position="422"/>
    </location>
    <ligand>
        <name>Zn(2+)</name>
        <dbReference type="ChEBI" id="CHEBI:29105"/>
        <note>catalytic</note>
    </ligand>
</feature>
<name>A0A903TPA6_AEDAE</name>
<feature type="compositionally biased region" description="Basic and acidic residues" evidence="9">
    <location>
        <begin position="1066"/>
        <end position="1081"/>
    </location>
</feature>
<keyword evidence="7" id="KW-0245">EGF-like domain</keyword>
<feature type="compositionally biased region" description="Low complexity" evidence="9">
    <location>
        <begin position="1341"/>
        <end position="1370"/>
    </location>
</feature>
<dbReference type="PROSITE" id="PS50214">
    <property type="entry name" value="DISINTEGRIN_2"/>
    <property type="match status" value="1"/>
</dbReference>
<keyword evidence="10" id="KW-0732">Signal</keyword>
<dbReference type="GO" id="GO:0004222">
    <property type="term" value="F:metalloendopeptidase activity"/>
    <property type="evidence" value="ECO:0007669"/>
    <property type="project" value="InterPro"/>
</dbReference>
<feature type="region of interest" description="Disordered" evidence="9">
    <location>
        <begin position="1326"/>
        <end position="1370"/>
    </location>
</feature>
<dbReference type="PANTHER" id="PTHR11905:SF237">
    <property type="entry name" value="MIND-MELD, ISOFORM J"/>
    <property type="match status" value="1"/>
</dbReference>
<accession>A0A903TPA6</accession>
<dbReference type="SMART" id="SM00608">
    <property type="entry name" value="ACR"/>
    <property type="match status" value="1"/>
</dbReference>
<feature type="region of interest" description="Disordered" evidence="9">
    <location>
        <begin position="240"/>
        <end position="266"/>
    </location>
</feature>
<comment type="caution">
    <text evidence="7">Lacks conserved residue(s) required for the propagation of feature annotation.</text>
</comment>
<dbReference type="SUPFAM" id="SSF57552">
    <property type="entry name" value="Blood coagulation inhibitor (disintegrin)"/>
    <property type="match status" value="1"/>
</dbReference>
<dbReference type="Pfam" id="PF01421">
    <property type="entry name" value="Reprolysin"/>
    <property type="match status" value="1"/>
</dbReference>
<feature type="binding site" evidence="8">
    <location>
        <position position="412"/>
    </location>
    <ligand>
        <name>Zn(2+)</name>
        <dbReference type="ChEBI" id="CHEBI:29105"/>
        <note>catalytic</note>
    </ligand>
</feature>
<feature type="region of interest" description="Disordered" evidence="9">
    <location>
        <begin position="986"/>
        <end position="1010"/>
    </location>
</feature>
<dbReference type="PROSITE" id="PS01186">
    <property type="entry name" value="EGF_2"/>
    <property type="match status" value="1"/>
</dbReference>
<dbReference type="PROSITE" id="PS00022">
    <property type="entry name" value="EGF_1"/>
    <property type="match status" value="1"/>
</dbReference>
<dbReference type="InterPro" id="IPR036436">
    <property type="entry name" value="Disintegrin_dom_sf"/>
</dbReference>
<evidence type="ECO:0000259" key="11">
    <source>
        <dbReference type="PROSITE" id="PS50026"/>
    </source>
</evidence>
<evidence type="ECO:0000259" key="13">
    <source>
        <dbReference type="PROSITE" id="PS50215"/>
    </source>
</evidence>
<dbReference type="SUPFAM" id="SSF55486">
    <property type="entry name" value="Metalloproteases ('zincins'), catalytic domain"/>
    <property type="match status" value="1"/>
</dbReference>
<evidence type="ECO:0000313" key="15">
    <source>
        <dbReference type="Proteomes" id="UP000008820"/>
    </source>
</evidence>
<dbReference type="PANTHER" id="PTHR11905">
    <property type="entry name" value="ADAM A DISINTEGRIN AND METALLOPROTEASE DOMAIN"/>
    <property type="match status" value="1"/>
</dbReference>
<dbReference type="PROSITE" id="PS50215">
    <property type="entry name" value="ADAM_MEPRO"/>
    <property type="match status" value="1"/>
</dbReference>
<feature type="domain" description="EGF-like" evidence="11">
    <location>
        <begin position="725"/>
        <end position="762"/>
    </location>
</feature>
<evidence type="ECO:0000256" key="1">
    <source>
        <dbReference type="ARBA" id="ARBA00004479"/>
    </source>
</evidence>
<dbReference type="InterPro" id="IPR024079">
    <property type="entry name" value="MetalloPept_cat_dom_sf"/>
</dbReference>
<feature type="compositionally biased region" description="Gly residues" evidence="9">
    <location>
        <begin position="1250"/>
        <end position="1261"/>
    </location>
</feature>
<organism evidence="14 15">
    <name type="scientific">Aedes aegypti</name>
    <name type="common">Yellowfever mosquito</name>
    <name type="synonym">Culex aegypti</name>
    <dbReference type="NCBI Taxonomy" id="7159"/>
    <lineage>
        <taxon>Eukaryota</taxon>
        <taxon>Metazoa</taxon>
        <taxon>Ecdysozoa</taxon>
        <taxon>Arthropoda</taxon>
        <taxon>Hexapoda</taxon>
        <taxon>Insecta</taxon>
        <taxon>Pterygota</taxon>
        <taxon>Neoptera</taxon>
        <taxon>Endopterygota</taxon>
        <taxon>Diptera</taxon>
        <taxon>Nematocera</taxon>
        <taxon>Culicoidea</taxon>
        <taxon>Culicidae</taxon>
        <taxon>Culicinae</taxon>
        <taxon>Aedini</taxon>
        <taxon>Aedes</taxon>
        <taxon>Stegomyia</taxon>
    </lineage>
</organism>
<evidence type="ECO:0000256" key="8">
    <source>
        <dbReference type="PROSITE-ProRule" id="PRU00276"/>
    </source>
</evidence>
<dbReference type="InterPro" id="IPR000742">
    <property type="entry name" value="EGF"/>
</dbReference>